<comment type="caution">
    <text evidence="1">The sequence shown here is derived from an EMBL/GenBank/DDBJ whole genome shotgun (WGS) entry which is preliminary data.</text>
</comment>
<dbReference type="Proteomes" id="UP001153050">
    <property type="component" value="Unassembled WGS sequence"/>
</dbReference>
<keyword evidence="2" id="KW-1185">Reference proteome</keyword>
<evidence type="ECO:0008006" key="3">
    <source>
        <dbReference type="Google" id="ProtNLM"/>
    </source>
</evidence>
<evidence type="ECO:0000313" key="1">
    <source>
        <dbReference type="EMBL" id="CAH2397161.1"/>
    </source>
</evidence>
<protein>
    <recommendedName>
        <fullName evidence="3">DUF1403 family protein</fullName>
    </recommendedName>
</protein>
<dbReference type="EMBL" id="CAKXZT010000076">
    <property type="protein sequence ID" value="CAH2397161.1"/>
    <property type="molecule type" value="Genomic_DNA"/>
</dbReference>
<proteinExistence type="predicted"/>
<accession>A0ABM9DKL3</accession>
<evidence type="ECO:0000313" key="2">
    <source>
        <dbReference type="Proteomes" id="UP001153050"/>
    </source>
</evidence>
<gene>
    <name evidence="1" type="ORF">MES5069_1670004</name>
</gene>
<name>A0ABM9DKL3_9HYPH</name>
<organism evidence="1 2">
    <name type="scientific">Mesorhizobium escarrei</name>
    <dbReference type="NCBI Taxonomy" id="666018"/>
    <lineage>
        <taxon>Bacteria</taxon>
        <taxon>Pseudomonadati</taxon>
        <taxon>Pseudomonadota</taxon>
        <taxon>Alphaproteobacteria</taxon>
        <taxon>Hyphomicrobiales</taxon>
        <taxon>Phyllobacteriaceae</taxon>
        <taxon>Mesorhizobium</taxon>
    </lineage>
</organism>
<reference evidence="1 2" key="1">
    <citation type="submission" date="2022-03" db="EMBL/GenBank/DDBJ databases">
        <authorList>
            <person name="Brunel B."/>
        </authorList>
    </citation>
    <scope>NUCLEOTIDE SEQUENCE [LARGE SCALE GENOMIC DNA]</scope>
    <source>
        <strain evidence="1">STM5069sample</strain>
    </source>
</reference>
<sequence length="93" mass="9894">MDRRSIPRADRDVPARRIARFASVGDLADELRQLAATQGAVGMLTGAFVAVQRCDLPRSVGCWLADALLAATAGLEPCNTASGRRGGFGYECR</sequence>